<keyword evidence="1" id="KW-0645">Protease</keyword>
<dbReference type="SUPFAM" id="SSF55486">
    <property type="entry name" value="Metalloproteases ('zincins'), catalytic domain"/>
    <property type="match status" value="1"/>
</dbReference>
<comment type="caution">
    <text evidence="7">The sequence shown here is derived from an EMBL/GenBank/DDBJ whole genome shotgun (WGS) entry which is preliminary data.</text>
</comment>
<dbReference type="InterPro" id="IPR001818">
    <property type="entry name" value="Pept_M10_metallopeptidase"/>
</dbReference>
<feature type="domain" description="Peptidase M10 metallopeptidase" evidence="6">
    <location>
        <begin position="77"/>
        <end position="224"/>
    </location>
</feature>
<dbReference type="GO" id="GO:0008270">
    <property type="term" value="F:zinc ion binding"/>
    <property type="evidence" value="ECO:0007669"/>
    <property type="project" value="InterPro"/>
</dbReference>
<protein>
    <recommendedName>
        <fullName evidence="6">Peptidase M10 metallopeptidase domain-containing protein</fullName>
    </recommendedName>
</protein>
<evidence type="ECO:0000256" key="3">
    <source>
        <dbReference type="ARBA" id="ARBA00022801"/>
    </source>
</evidence>
<dbReference type="GO" id="GO:0006508">
    <property type="term" value="P:proteolysis"/>
    <property type="evidence" value="ECO:0007669"/>
    <property type="project" value="UniProtKB-KW"/>
</dbReference>
<dbReference type="Pfam" id="PF00413">
    <property type="entry name" value="Peptidase_M10"/>
    <property type="match status" value="1"/>
</dbReference>
<keyword evidence="5" id="KW-1133">Transmembrane helix</keyword>
<evidence type="ECO:0000256" key="1">
    <source>
        <dbReference type="ARBA" id="ARBA00022670"/>
    </source>
</evidence>
<dbReference type="EMBL" id="JACBZM010000001">
    <property type="protein sequence ID" value="NYI46264.1"/>
    <property type="molecule type" value="Genomic_DNA"/>
</dbReference>
<evidence type="ECO:0000256" key="5">
    <source>
        <dbReference type="SAM" id="Phobius"/>
    </source>
</evidence>
<evidence type="ECO:0000259" key="6">
    <source>
        <dbReference type="Pfam" id="PF00413"/>
    </source>
</evidence>
<dbReference type="Gene3D" id="3.40.390.10">
    <property type="entry name" value="Collagenase (Catalytic Domain)"/>
    <property type="match status" value="1"/>
</dbReference>
<name>A0A7Y9ZIV2_9ACTN</name>
<evidence type="ECO:0000313" key="7">
    <source>
        <dbReference type="EMBL" id="NYI46264.1"/>
    </source>
</evidence>
<evidence type="ECO:0000313" key="8">
    <source>
        <dbReference type="Proteomes" id="UP000562045"/>
    </source>
</evidence>
<dbReference type="RefSeq" id="WP_179650088.1">
    <property type="nucleotide sequence ID" value="NZ_JACBZM010000001.1"/>
</dbReference>
<dbReference type="Proteomes" id="UP000562045">
    <property type="component" value="Unassembled WGS sequence"/>
</dbReference>
<keyword evidence="2" id="KW-0479">Metal-binding</keyword>
<keyword evidence="3" id="KW-0378">Hydrolase</keyword>
<dbReference type="GO" id="GO:0031012">
    <property type="term" value="C:extracellular matrix"/>
    <property type="evidence" value="ECO:0007669"/>
    <property type="project" value="InterPro"/>
</dbReference>
<evidence type="ECO:0000256" key="2">
    <source>
        <dbReference type="ARBA" id="ARBA00022723"/>
    </source>
</evidence>
<gene>
    <name evidence="7" type="ORF">BJ993_003344</name>
</gene>
<keyword evidence="5" id="KW-0812">Transmembrane</keyword>
<keyword evidence="5" id="KW-0472">Membrane</keyword>
<dbReference type="GO" id="GO:0004222">
    <property type="term" value="F:metalloendopeptidase activity"/>
    <property type="evidence" value="ECO:0007669"/>
    <property type="project" value="InterPro"/>
</dbReference>
<feature type="transmembrane region" description="Helical" evidence="5">
    <location>
        <begin position="7"/>
        <end position="25"/>
    </location>
</feature>
<dbReference type="InterPro" id="IPR024079">
    <property type="entry name" value="MetalloPept_cat_dom_sf"/>
</dbReference>
<organism evidence="7 8">
    <name type="scientific">Nocardioides aromaticivorans</name>
    <dbReference type="NCBI Taxonomy" id="200618"/>
    <lineage>
        <taxon>Bacteria</taxon>
        <taxon>Bacillati</taxon>
        <taxon>Actinomycetota</taxon>
        <taxon>Actinomycetes</taxon>
        <taxon>Propionibacteriales</taxon>
        <taxon>Nocardioidaceae</taxon>
        <taxon>Nocardioides</taxon>
    </lineage>
</organism>
<keyword evidence="4" id="KW-0862">Zinc</keyword>
<dbReference type="AlphaFoldDB" id="A0A7Y9ZIV2"/>
<reference evidence="7 8" key="1">
    <citation type="submission" date="2020-07" db="EMBL/GenBank/DDBJ databases">
        <title>Sequencing the genomes of 1000 actinobacteria strains.</title>
        <authorList>
            <person name="Klenk H.-P."/>
        </authorList>
    </citation>
    <scope>NUCLEOTIDE SEQUENCE [LARGE SCALE GENOMIC DNA]</scope>
    <source>
        <strain evidence="7 8">DSM 15131</strain>
    </source>
</reference>
<evidence type="ECO:0000256" key="4">
    <source>
        <dbReference type="ARBA" id="ARBA00022833"/>
    </source>
</evidence>
<proteinExistence type="predicted"/>
<sequence>MSERWRSGLALVISAVVLVVMVFIGPGDELAALRRVFGIGQDPLGTPADVAPGGVHAFLQTQPGHPRQPVAWDPCREIRYEVNPDGAPGDADDAIAFVQDAVEEVSALTGLQFDYVGETDRRPSWEASLVPRGRSEPVLVAWADEDEVDELSGDVAGVGGAVSQQAPAGGWRRYVTGQVTLDSDVYEQLDDERDGEARGRAILLHELGHLVGLDHVDSPAELMFADEVGLLDFGTGDRNGLVRLGKGQCA</sequence>
<accession>A0A7Y9ZIV2</accession>